<reference evidence="1 2" key="1">
    <citation type="submission" date="2024-02" db="EMBL/GenBank/DDBJ databases">
        <title>A Gaetbulibacter species isolated from tidal flats and genomic insights of their niches.</title>
        <authorList>
            <person name="Ye Y."/>
        </authorList>
    </citation>
    <scope>NUCLEOTIDE SEQUENCE [LARGE SCALE GENOMIC DNA]</scope>
    <source>
        <strain evidence="1 2">KYW382</strain>
    </source>
</reference>
<dbReference type="Gene3D" id="3.30.70.330">
    <property type="match status" value="1"/>
</dbReference>
<dbReference type="RefSeq" id="WP_344740416.1">
    <property type="nucleotide sequence ID" value="NZ_BAABAY010000001.1"/>
</dbReference>
<dbReference type="EMBL" id="JBAWKB010000001">
    <property type="protein sequence ID" value="MFH6771372.1"/>
    <property type="molecule type" value="Genomic_DNA"/>
</dbReference>
<evidence type="ECO:0000313" key="1">
    <source>
        <dbReference type="EMBL" id="MFH6771372.1"/>
    </source>
</evidence>
<evidence type="ECO:0000313" key="2">
    <source>
        <dbReference type="Proteomes" id="UP001610100"/>
    </source>
</evidence>
<keyword evidence="2" id="KW-1185">Reference proteome</keyword>
<proteinExistence type="predicted"/>
<name>A0ABW7N1N3_9FLAO</name>
<protein>
    <recommendedName>
        <fullName evidence="3">HMA domain-containing protein</fullName>
    </recommendedName>
</protein>
<accession>A0ABW7N1N3</accession>
<dbReference type="Proteomes" id="UP001610100">
    <property type="component" value="Unassembled WGS sequence"/>
</dbReference>
<gene>
    <name evidence="1" type="ORF">V8G58_05440</name>
</gene>
<organism evidence="1 2">
    <name type="scientific">Gaetbulibacter aestuarii</name>
    <dbReference type="NCBI Taxonomy" id="1502358"/>
    <lineage>
        <taxon>Bacteria</taxon>
        <taxon>Pseudomonadati</taxon>
        <taxon>Bacteroidota</taxon>
        <taxon>Flavobacteriia</taxon>
        <taxon>Flavobacteriales</taxon>
        <taxon>Flavobacteriaceae</taxon>
        <taxon>Gaetbulibacter</taxon>
    </lineage>
</organism>
<comment type="caution">
    <text evidence="1">The sequence shown here is derived from an EMBL/GenBank/DDBJ whole genome shotgun (WGS) entry which is preliminary data.</text>
</comment>
<sequence length="89" mass="10237">MKTTLYLQNLKNKASEALILKRLSEFNHIKNISFKEQFGTINFEYVTKDDIDMVKHALSEIGFPPFGEKNLLRRKKAAHKKGKKLSEAG</sequence>
<dbReference type="InterPro" id="IPR012677">
    <property type="entry name" value="Nucleotide-bd_a/b_plait_sf"/>
</dbReference>
<evidence type="ECO:0008006" key="3">
    <source>
        <dbReference type="Google" id="ProtNLM"/>
    </source>
</evidence>